<dbReference type="InterPro" id="IPR014001">
    <property type="entry name" value="Helicase_ATP-bd"/>
</dbReference>
<reference evidence="12" key="1">
    <citation type="submission" date="2015-12" db="EMBL/GenBank/DDBJ databases">
        <title>Complete genome sequence of Lutibacter profundus strain LP1.</title>
        <authorList>
            <person name="Wissuwa J."/>
            <person name="Le Moine Bauer S."/>
            <person name="Stokke R."/>
            <person name="Dahle H."/>
            <person name="Steen I.H."/>
        </authorList>
    </citation>
    <scope>NUCLEOTIDE SEQUENCE [LARGE SCALE GENOMIC DNA]</scope>
    <source>
        <strain evidence="12">LP1</strain>
    </source>
</reference>
<dbReference type="CDD" id="cd00268">
    <property type="entry name" value="DEADc"/>
    <property type="match status" value="1"/>
</dbReference>
<dbReference type="InterPro" id="IPR044742">
    <property type="entry name" value="DEAD/DEAH_RhlB"/>
</dbReference>
<dbReference type="GO" id="GO:0005829">
    <property type="term" value="C:cytosol"/>
    <property type="evidence" value="ECO:0007669"/>
    <property type="project" value="TreeGrafter"/>
</dbReference>
<evidence type="ECO:0000259" key="10">
    <source>
        <dbReference type="PROSITE" id="PS51195"/>
    </source>
</evidence>
<keyword evidence="2" id="KW-0378">Hydrolase</keyword>
<keyword evidence="4" id="KW-0067">ATP-binding</keyword>
<proteinExistence type="inferred from homology"/>
<keyword evidence="3 11" id="KW-0347">Helicase</keyword>
<evidence type="ECO:0000256" key="6">
    <source>
        <dbReference type="PROSITE-ProRule" id="PRU00552"/>
    </source>
</evidence>
<dbReference type="SMART" id="SM00490">
    <property type="entry name" value="HELICc"/>
    <property type="match status" value="1"/>
</dbReference>
<dbReference type="InterPro" id="IPR011545">
    <property type="entry name" value="DEAD/DEAH_box_helicase_dom"/>
</dbReference>
<dbReference type="GO" id="GO:0003676">
    <property type="term" value="F:nucleic acid binding"/>
    <property type="evidence" value="ECO:0007669"/>
    <property type="project" value="InterPro"/>
</dbReference>
<evidence type="ECO:0000256" key="2">
    <source>
        <dbReference type="ARBA" id="ARBA00022801"/>
    </source>
</evidence>
<feature type="compositionally biased region" description="Basic residues" evidence="7">
    <location>
        <begin position="431"/>
        <end position="443"/>
    </location>
</feature>
<feature type="domain" description="Helicase ATP-binding" evidence="8">
    <location>
        <begin position="32"/>
        <end position="203"/>
    </location>
</feature>
<dbReference type="EMBL" id="CP013355">
    <property type="protein sequence ID" value="AMC10926.1"/>
    <property type="molecule type" value="Genomic_DNA"/>
</dbReference>
<keyword evidence="1" id="KW-0547">Nucleotide-binding</keyword>
<dbReference type="InterPro" id="IPR027417">
    <property type="entry name" value="P-loop_NTPase"/>
</dbReference>
<keyword evidence="12" id="KW-1185">Reference proteome</keyword>
<dbReference type="PANTHER" id="PTHR47959">
    <property type="entry name" value="ATP-DEPENDENT RNA HELICASE RHLE-RELATED"/>
    <property type="match status" value="1"/>
</dbReference>
<dbReference type="AlphaFoldDB" id="A0A0X8G6G0"/>
<gene>
    <name evidence="11" type="ORF">Lupro_06555</name>
</gene>
<evidence type="ECO:0000256" key="3">
    <source>
        <dbReference type="ARBA" id="ARBA00022806"/>
    </source>
</evidence>
<evidence type="ECO:0000256" key="1">
    <source>
        <dbReference type="ARBA" id="ARBA00022741"/>
    </source>
</evidence>
<evidence type="ECO:0000259" key="8">
    <source>
        <dbReference type="PROSITE" id="PS51192"/>
    </source>
</evidence>
<feature type="domain" description="DEAD-box RNA helicase Q" evidence="10">
    <location>
        <begin position="1"/>
        <end position="29"/>
    </location>
</feature>
<dbReference type="STRING" id="1622118.Lupro_06555"/>
<dbReference type="Gene3D" id="3.40.50.300">
    <property type="entry name" value="P-loop containing nucleotide triphosphate hydrolases"/>
    <property type="match status" value="2"/>
</dbReference>
<dbReference type="GO" id="GO:0016787">
    <property type="term" value="F:hydrolase activity"/>
    <property type="evidence" value="ECO:0007669"/>
    <property type="project" value="UniProtKB-KW"/>
</dbReference>
<sequence length="443" mass="50272">MTFSDLNLNRFLLDALDEMGFTTPTPIQEKAFSVIMSSKDMVGIAQTGTGKTFAYLLPILKQLTFSKQQHPRVLIIVPTRELVVQVIKEIENLTPYINVRFAGVYGGTNLNKQKQLVYQGQDIIVATPGRLLDLALDGILKLKHIQKLVIDEVDEMMNLGFRPQLITLLDLLPKKRQSILFSATLTKEVAGLLDQFFKSPIKIEIASSGSPLDTIKQLAYPVPNFYTKVNFLVELLKDKAIYTKVLVFVKNKKQANILFEELEVLLPGATNVIHSNKTQNYRLRAVKNFEKGFFNILIATDIIARGLDLTDVSHVINFNIPEEPENYMHRIGRTGRAEQEGTAISFFTEEEVDYLGEIELLMNTEIEVYDLPENIEISTQKIDEEMPKVALESVGKKKTITEPSGPAFHEKKEKNKRVNLGGSYRREIAKKYKKPKTRGQKRK</sequence>
<dbReference type="GO" id="GO:0005524">
    <property type="term" value="F:ATP binding"/>
    <property type="evidence" value="ECO:0007669"/>
    <property type="project" value="UniProtKB-KW"/>
</dbReference>
<evidence type="ECO:0000256" key="5">
    <source>
        <dbReference type="ARBA" id="ARBA00038437"/>
    </source>
</evidence>
<dbReference type="KEGG" id="lut:Lupro_06555"/>
<dbReference type="InterPro" id="IPR014014">
    <property type="entry name" value="RNA_helicase_DEAD_Q_motif"/>
</dbReference>
<accession>A0A0X8G6G0</accession>
<dbReference type="Pfam" id="PF00270">
    <property type="entry name" value="DEAD"/>
    <property type="match status" value="1"/>
</dbReference>
<dbReference type="PROSITE" id="PS51192">
    <property type="entry name" value="HELICASE_ATP_BIND_1"/>
    <property type="match status" value="1"/>
</dbReference>
<evidence type="ECO:0000259" key="9">
    <source>
        <dbReference type="PROSITE" id="PS51194"/>
    </source>
</evidence>
<dbReference type="PROSITE" id="PS51194">
    <property type="entry name" value="HELICASE_CTER"/>
    <property type="match status" value="1"/>
</dbReference>
<dbReference type="SMART" id="SM00487">
    <property type="entry name" value="DEXDc"/>
    <property type="match status" value="1"/>
</dbReference>
<dbReference type="OrthoDB" id="9785240at2"/>
<evidence type="ECO:0000313" key="11">
    <source>
        <dbReference type="EMBL" id="AMC10926.1"/>
    </source>
</evidence>
<dbReference type="PANTHER" id="PTHR47959:SF13">
    <property type="entry name" value="ATP-DEPENDENT RNA HELICASE RHLE"/>
    <property type="match status" value="1"/>
</dbReference>
<organism evidence="11 12">
    <name type="scientific">Lutibacter profundi</name>
    <dbReference type="NCBI Taxonomy" id="1622118"/>
    <lineage>
        <taxon>Bacteria</taxon>
        <taxon>Pseudomonadati</taxon>
        <taxon>Bacteroidota</taxon>
        <taxon>Flavobacteriia</taxon>
        <taxon>Flavobacteriales</taxon>
        <taxon>Flavobacteriaceae</taxon>
        <taxon>Lutibacter</taxon>
    </lineage>
</organism>
<dbReference type="CDD" id="cd18787">
    <property type="entry name" value="SF2_C_DEAD"/>
    <property type="match status" value="1"/>
</dbReference>
<feature type="region of interest" description="Disordered" evidence="7">
    <location>
        <begin position="393"/>
        <end position="443"/>
    </location>
</feature>
<feature type="short sequence motif" description="Q motif" evidence="6">
    <location>
        <begin position="1"/>
        <end position="29"/>
    </location>
</feature>
<feature type="domain" description="Helicase C-terminal" evidence="9">
    <location>
        <begin position="235"/>
        <end position="383"/>
    </location>
</feature>
<dbReference type="PROSITE" id="PS51195">
    <property type="entry name" value="Q_MOTIF"/>
    <property type="match status" value="1"/>
</dbReference>
<evidence type="ECO:0000256" key="7">
    <source>
        <dbReference type="SAM" id="MobiDB-lite"/>
    </source>
</evidence>
<protein>
    <submittedName>
        <fullName evidence="11">DEAD/DEAH box helicase</fullName>
    </submittedName>
</protein>
<name>A0A0X8G6G0_9FLAO</name>
<dbReference type="InterPro" id="IPR050079">
    <property type="entry name" value="DEAD_box_RNA_helicase"/>
</dbReference>
<evidence type="ECO:0000256" key="4">
    <source>
        <dbReference type="ARBA" id="ARBA00022840"/>
    </source>
</evidence>
<dbReference type="RefSeq" id="WP_068207629.1">
    <property type="nucleotide sequence ID" value="NZ_CP013355.1"/>
</dbReference>
<dbReference type="PATRIC" id="fig|1622118.3.peg.1357"/>
<evidence type="ECO:0000313" key="12">
    <source>
        <dbReference type="Proteomes" id="UP000059672"/>
    </source>
</evidence>
<dbReference type="InterPro" id="IPR001650">
    <property type="entry name" value="Helicase_C-like"/>
</dbReference>
<dbReference type="SUPFAM" id="SSF52540">
    <property type="entry name" value="P-loop containing nucleoside triphosphate hydrolases"/>
    <property type="match status" value="2"/>
</dbReference>
<dbReference type="Pfam" id="PF00271">
    <property type="entry name" value="Helicase_C"/>
    <property type="match status" value="1"/>
</dbReference>
<dbReference type="GO" id="GO:0003724">
    <property type="term" value="F:RNA helicase activity"/>
    <property type="evidence" value="ECO:0007669"/>
    <property type="project" value="InterPro"/>
</dbReference>
<comment type="similarity">
    <text evidence="5">Belongs to the DEAD box helicase family.</text>
</comment>
<reference evidence="11 12" key="2">
    <citation type="journal article" date="2016" name="Int. J. Syst. Evol. Microbiol.">
        <title>Lutibacter profundi sp. nov., isolated from a deep-sea hydrothermal system on the Arctic Mid-Ocean Ridge and emended description of the genus Lutibacter.</title>
        <authorList>
            <person name="Le Moine Bauer S."/>
            <person name="Roalkvam I."/>
            <person name="Steen I.H."/>
            <person name="Dahle H."/>
        </authorList>
    </citation>
    <scope>NUCLEOTIDE SEQUENCE [LARGE SCALE GENOMIC DNA]</scope>
    <source>
        <strain evidence="11 12">LP1</strain>
    </source>
</reference>
<dbReference type="Proteomes" id="UP000059672">
    <property type="component" value="Chromosome"/>
</dbReference>